<dbReference type="SUPFAM" id="SSF51004">
    <property type="entry name" value="C-terminal (heme d1) domain of cytochrome cd1-nitrite reductase"/>
    <property type="match status" value="1"/>
</dbReference>
<reference evidence="1" key="1">
    <citation type="journal article" date="2014" name="Int. J. Syst. Evol. Microbiol.">
        <title>Complete genome sequence of Corynebacterium casei LMG S-19264T (=DSM 44701T), isolated from a smear-ripened cheese.</title>
        <authorList>
            <consortium name="US DOE Joint Genome Institute (JGI-PGF)"/>
            <person name="Walter F."/>
            <person name="Albersmeier A."/>
            <person name="Kalinowski J."/>
            <person name="Ruckert C."/>
        </authorList>
    </citation>
    <scope>NUCLEOTIDE SEQUENCE</scope>
    <source>
        <strain evidence="1">CGMCC 1.15958</strain>
    </source>
</reference>
<comment type="caution">
    <text evidence="1">The sequence shown here is derived from an EMBL/GenBank/DDBJ whole genome shotgun (WGS) entry which is preliminary data.</text>
</comment>
<dbReference type="InterPro" id="IPR015943">
    <property type="entry name" value="WD40/YVTN_repeat-like_dom_sf"/>
</dbReference>
<dbReference type="NCBIfam" id="TIGR02276">
    <property type="entry name" value="beta_rpt_yvtn"/>
    <property type="match status" value="1"/>
</dbReference>
<dbReference type="PANTHER" id="PTHR47197:SF3">
    <property type="entry name" value="DIHYDRO-HEME D1 DEHYDROGENASE"/>
    <property type="match status" value="1"/>
</dbReference>
<dbReference type="RefSeq" id="WP_188766092.1">
    <property type="nucleotide sequence ID" value="NZ_BMKK01000004.1"/>
</dbReference>
<accession>A0A917DQJ1</accession>
<dbReference type="EMBL" id="BMKK01000004">
    <property type="protein sequence ID" value="GGD57240.1"/>
    <property type="molecule type" value="Genomic_DNA"/>
</dbReference>
<dbReference type="Gene3D" id="2.130.10.10">
    <property type="entry name" value="YVTN repeat-like/Quinoprotein amine dehydrogenase"/>
    <property type="match status" value="3"/>
</dbReference>
<organism evidence="1 2">
    <name type="scientific">Emticicia aquatilis</name>
    <dbReference type="NCBI Taxonomy" id="1537369"/>
    <lineage>
        <taxon>Bacteria</taxon>
        <taxon>Pseudomonadati</taxon>
        <taxon>Bacteroidota</taxon>
        <taxon>Cytophagia</taxon>
        <taxon>Cytophagales</taxon>
        <taxon>Leadbetterellaceae</taxon>
        <taxon>Emticicia</taxon>
    </lineage>
</organism>
<dbReference type="InterPro" id="IPR051200">
    <property type="entry name" value="Host-pathogen_enzymatic-act"/>
</dbReference>
<dbReference type="InterPro" id="IPR011964">
    <property type="entry name" value="YVTN_b-propeller_repeat"/>
</dbReference>
<dbReference type="Proteomes" id="UP000609064">
    <property type="component" value="Unassembled WGS sequence"/>
</dbReference>
<dbReference type="PANTHER" id="PTHR47197">
    <property type="entry name" value="PROTEIN NIRF"/>
    <property type="match status" value="1"/>
</dbReference>
<keyword evidence="2" id="KW-1185">Reference proteome</keyword>
<name>A0A917DQJ1_9BACT</name>
<gene>
    <name evidence="1" type="ORF">GCM10011514_21620</name>
</gene>
<dbReference type="AlphaFoldDB" id="A0A917DQJ1"/>
<evidence type="ECO:0000313" key="1">
    <source>
        <dbReference type="EMBL" id="GGD57240.1"/>
    </source>
</evidence>
<dbReference type="InterPro" id="IPR011048">
    <property type="entry name" value="Haem_d1_sf"/>
</dbReference>
<sequence length="357" mass="38894">MVLKRKFYTVSALICGSLIWGEFLISCKSKKVIEEPVPVVETDYPKAYVVNGGSNTISIVDLNELSVKNIIQLTEIGRFPHHINMSADGKKLAVATPEYDFTLGHTALHNATDKKGGIAVIDTKTGGTLLKMALPNVNFNAVFSADGSEIWSASATHSGEMFIYDATNGVLKTKVALGADPSEVVFSKDGKYAFVALGESSFVYVLNTQTKAIIKTIKVDAFPTNVWAGADDKIYVENKVALTINIIDPKTLSVVEYLDVNFAPGQMAYNQTLNELWICQAAQNKVAYFERKNNLWSLKGTIITGDDAHAITFSKDMKRAFIVNQRGNTVSVIDASTHTKTKDISVGSQPNGIVLKE</sequence>
<protein>
    <recommendedName>
        <fullName evidence="3">YncE family protein</fullName>
    </recommendedName>
</protein>
<evidence type="ECO:0000313" key="2">
    <source>
        <dbReference type="Proteomes" id="UP000609064"/>
    </source>
</evidence>
<evidence type="ECO:0008006" key="3">
    <source>
        <dbReference type="Google" id="ProtNLM"/>
    </source>
</evidence>
<reference evidence="1" key="2">
    <citation type="submission" date="2020-09" db="EMBL/GenBank/DDBJ databases">
        <authorList>
            <person name="Sun Q."/>
            <person name="Zhou Y."/>
        </authorList>
    </citation>
    <scope>NUCLEOTIDE SEQUENCE</scope>
    <source>
        <strain evidence="1">CGMCC 1.15958</strain>
    </source>
</reference>
<proteinExistence type="predicted"/>